<reference evidence="3" key="1">
    <citation type="submission" date="2015-10" db="EMBL/GenBank/DDBJ databases">
        <authorList>
            <person name="Regsiter A."/>
            <person name="william w."/>
        </authorList>
    </citation>
    <scope>NUCLEOTIDE SEQUENCE</scope>
    <source>
        <strain evidence="3">Montdore</strain>
    </source>
</reference>
<organism evidence="3 4">
    <name type="scientific">Tuber aestivum</name>
    <name type="common">summer truffle</name>
    <dbReference type="NCBI Taxonomy" id="59557"/>
    <lineage>
        <taxon>Eukaryota</taxon>
        <taxon>Fungi</taxon>
        <taxon>Dikarya</taxon>
        <taxon>Ascomycota</taxon>
        <taxon>Pezizomycotina</taxon>
        <taxon>Pezizomycetes</taxon>
        <taxon>Pezizales</taxon>
        <taxon>Tuberaceae</taxon>
        <taxon>Tuber</taxon>
    </lineage>
</organism>
<protein>
    <recommendedName>
        <fullName evidence="2">COP9 signalosome complex subunit 3 N-terminal helical repeats domain-containing protein</fullName>
    </recommendedName>
</protein>
<evidence type="ECO:0000313" key="3">
    <source>
        <dbReference type="EMBL" id="CUS11632.1"/>
    </source>
</evidence>
<evidence type="ECO:0000313" key="4">
    <source>
        <dbReference type="Proteomes" id="UP001412239"/>
    </source>
</evidence>
<name>A0A292PVL1_9PEZI</name>
<keyword evidence="4" id="KW-1185">Reference proteome</keyword>
<dbReference type="GO" id="GO:0008180">
    <property type="term" value="C:COP9 signalosome"/>
    <property type="evidence" value="ECO:0007669"/>
    <property type="project" value="TreeGrafter"/>
</dbReference>
<sequence>MDKLIDSFLSFPSSPNISEAELHKQIQNHLSLLNRTPATTLAYQHAGTDVLALLDPSVNSLAYLYVLVARIDLGQKSAMEVAWRQVITFLETFNPKQVRCAQDIFRRLVDSFFSFATENGKPIIAVRPIKKAILRFNPTKFSFLHPLFLRLCLEAKCYRDAAAIVDVDLVEFPCVTTSKVTENARVREITYQDVLTYFLYAGMIYMGIKEWRRAADYLTYVCPAVLLFLWMSVDGGSKAIAAPGSACSQIQIDAYKKYILVGLLLDGKSLPIPRSTTSVANRAYKALSKPYESFASAFKAGNPELLRTEVTQLVDVFRQDNNTGLAIQCLEAFRRMQIIALRDTYVTLSTEEISKKDLEVTGRGGDMGGKEGTEAVILGMIEREEISASLSHSHPNPEQSQTTVHFHNHPVDESCNLAALQVELRRIMTLNKQMKTINKKYGMSREFIQYMVKMAKMSGSSVLAGMAEPDLMDFDYGFSWAEDEPEEAIMQDFEDDM</sequence>
<evidence type="ECO:0000259" key="2">
    <source>
        <dbReference type="Pfam" id="PF22788"/>
    </source>
</evidence>
<dbReference type="GO" id="GO:0006511">
    <property type="term" value="P:ubiquitin-dependent protein catabolic process"/>
    <property type="evidence" value="ECO:0007669"/>
    <property type="project" value="TreeGrafter"/>
</dbReference>
<dbReference type="InterPro" id="IPR050756">
    <property type="entry name" value="CSN3"/>
</dbReference>
<dbReference type="Proteomes" id="UP001412239">
    <property type="component" value="Unassembled WGS sequence"/>
</dbReference>
<accession>A0A292PVL1</accession>
<feature type="domain" description="COP9 signalosome complex subunit 3 N-terminal helical repeats" evidence="2">
    <location>
        <begin position="45"/>
        <end position="279"/>
    </location>
</feature>
<dbReference type="InterPro" id="IPR055089">
    <property type="entry name" value="COP9_N"/>
</dbReference>
<proteinExistence type="predicted"/>
<dbReference type="PANTHER" id="PTHR10758:SF1">
    <property type="entry name" value="COP9 SIGNALOSOME COMPLEX SUBUNIT 3"/>
    <property type="match status" value="1"/>
</dbReference>
<gene>
    <name evidence="3" type="ORF">GSTUAT00004259001</name>
</gene>
<dbReference type="AlphaFoldDB" id="A0A292PVL1"/>
<dbReference type="PANTHER" id="PTHR10758">
    <property type="entry name" value="26S PROTEASOME NON-ATPASE REGULATORY SUBUNIT 3/COP9 SIGNALOSOME COMPLEX SUBUNIT 3"/>
    <property type="match status" value="1"/>
</dbReference>
<dbReference type="Pfam" id="PF22788">
    <property type="entry name" value="COP9_hel_rpt"/>
    <property type="match status" value="1"/>
</dbReference>
<dbReference type="EMBL" id="LN891015">
    <property type="protein sequence ID" value="CUS11632.1"/>
    <property type="molecule type" value="Genomic_DNA"/>
</dbReference>
<evidence type="ECO:0000256" key="1">
    <source>
        <dbReference type="ARBA" id="ARBA00022490"/>
    </source>
</evidence>
<keyword evidence="1" id="KW-0963">Cytoplasm</keyword>